<protein>
    <submittedName>
        <fullName evidence="1">Uncharacterized protein</fullName>
    </submittedName>
</protein>
<organism evidence="1">
    <name type="scientific">Rhizophora mucronata</name>
    <name type="common">Asiatic mangrove</name>
    <dbReference type="NCBI Taxonomy" id="61149"/>
    <lineage>
        <taxon>Eukaryota</taxon>
        <taxon>Viridiplantae</taxon>
        <taxon>Streptophyta</taxon>
        <taxon>Embryophyta</taxon>
        <taxon>Tracheophyta</taxon>
        <taxon>Spermatophyta</taxon>
        <taxon>Magnoliopsida</taxon>
        <taxon>eudicotyledons</taxon>
        <taxon>Gunneridae</taxon>
        <taxon>Pentapetalae</taxon>
        <taxon>rosids</taxon>
        <taxon>fabids</taxon>
        <taxon>Malpighiales</taxon>
        <taxon>Rhizophoraceae</taxon>
        <taxon>Rhizophora</taxon>
    </lineage>
</organism>
<proteinExistence type="predicted"/>
<dbReference type="AlphaFoldDB" id="A0A2P2P818"/>
<evidence type="ECO:0000313" key="1">
    <source>
        <dbReference type="EMBL" id="MBX50920.1"/>
    </source>
</evidence>
<name>A0A2P2P818_RHIMU</name>
<sequence length="64" mass="7928">MFLSTSTLVYKEYSFSCRVTSASAAYFLVTEVWYTVDFELVYRNKWTWWHEFYIFGFWLHIECQ</sequence>
<dbReference type="EMBL" id="GGEC01070436">
    <property type="protein sequence ID" value="MBX50920.1"/>
    <property type="molecule type" value="Transcribed_RNA"/>
</dbReference>
<reference evidence="1" key="1">
    <citation type="submission" date="2018-02" db="EMBL/GenBank/DDBJ databases">
        <title>Rhizophora mucronata_Transcriptome.</title>
        <authorList>
            <person name="Meera S.P."/>
            <person name="Sreeshan A."/>
            <person name="Augustine A."/>
        </authorList>
    </citation>
    <scope>NUCLEOTIDE SEQUENCE</scope>
    <source>
        <tissue evidence="1">Leaf</tissue>
    </source>
</reference>
<accession>A0A2P2P818</accession>